<proteinExistence type="predicted"/>
<dbReference type="CDD" id="cd00852">
    <property type="entry name" value="NifB"/>
    <property type="match status" value="1"/>
</dbReference>
<protein>
    <submittedName>
        <fullName evidence="3">Dinitrogenase iron-molybdenum cofactor biosynthesis protein</fullName>
    </submittedName>
</protein>
<accession>A0ABR9BEF7</accession>
<gene>
    <name evidence="3" type="ORF">IFO67_17625</name>
</gene>
<keyword evidence="4" id="KW-1185">Reference proteome</keyword>
<dbReference type="EMBL" id="JACYTO010000003">
    <property type="protein sequence ID" value="MBD8504715.1"/>
    <property type="molecule type" value="Genomic_DNA"/>
</dbReference>
<evidence type="ECO:0000313" key="4">
    <source>
        <dbReference type="Proteomes" id="UP000603602"/>
    </source>
</evidence>
<sequence>MSEPLRLAVASKEGQAISDHFGHARHFRIYEVSPEDCRYIESRDVAHYCHGNTGSQSAMAMILETIKDCRAVFVAKIGDGPTEKLAKIGVSAVSSYAWEDIEPSLLDYARRTAAGEVVA</sequence>
<dbReference type="Gene3D" id="3.30.420.130">
    <property type="entry name" value="Dinitrogenase iron-molybdenum cofactor biosynthesis domain"/>
    <property type="match status" value="1"/>
</dbReference>
<dbReference type="InterPro" id="IPR034165">
    <property type="entry name" value="NifB_C"/>
</dbReference>
<dbReference type="PANTHER" id="PTHR33937:SF1">
    <property type="entry name" value="IRON-MOLIBDENUM COFACTOR PROCESSING PROTEIN"/>
    <property type="match status" value="1"/>
</dbReference>
<name>A0ABR9BEF7_9RHOO</name>
<reference evidence="4" key="1">
    <citation type="submission" date="2023-07" db="EMBL/GenBank/DDBJ databases">
        <title>Thauera sp. CAU 1555 isolated from sand of Yaerae Beach.</title>
        <authorList>
            <person name="Kim W."/>
        </authorList>
    </citation>
    <scope>NUCLEOTIDE SEQUENCE [LARGE SCALE GENOMIC DNA]</scope>
    <source>
        <strain evidence="4">CAU 1555</strain>
    </source>
</reference>
<dbReference type="InterPro" id="IPR003731">
    <property type="entry name" value="Di-Nase_FeMo-co_biosynth"/>
</dbReference>
<dbReference type="PANTHER" id="PTHR33937">
    <property type="entry name" value="IRON-MOLYBDENUM PROTEIN-RELATED-RELATED"/>
    <property type="match status" value="1"/>
</dbReference>
<evidence type="ECO:0000259" key="2">
    <source>
        <dbReference type="Pfam" id="PF02579"/>
    </source>
</evidence>
<evidence type="ECO:0000313" key="3">
    <source>
        <dbReference type="EMBL" id="MBD8504715.1"/>
    </source>
</evidence>
<comment type="caution">
    <text evidence="3">The sequence shown here is derived from an EMBL/GenBank/DDBJ whole genome shotgun (WGS) entry which is preliminary data.</text>
</comment>
<dbReference type="Pfam" id="PF02579">
    <property type="entry name" value="Nitro_FeMo-Co"/>
    <property type="match status" value="1"/>
</dbReference>
<feature type="domain" description="Dinitrogenase iron-molybdenum cofactor biosynthesis" evidence="2">
    <location>
        <begin position="14"/>
        <end position="108"/>
    </location>
</feature>
<keyword evidence="1" id="KW-0535">Nitrogen fixation</keyword>
<dbReference type="InterPro" id="IPR051840">
    <property type="entry name" value="NifX/NifY_domain"/>
</dbReference>
<dbReference type="Proteomes" id="UP000603602">
    <property type="component" value="Unassembled WGS sequence"/>
</dbReference>
<dbReference type="InterPro" id="IPR036105">
    <property type="entry name" value="DiNase_FeMo-co_biosyn_sf"/>
</dbReference>
<evidence type="ECO:0000256" key="1">
    <source>
        <dbReference type="ARBA" id="ARBA00023231"/>
    </source>
</evidence>
<dbReference type="SUPFAM" id="SSF53146">
    <property type="entry name" value="Nitrogenase accessory factor-like"/>
    <property type="match status" value="1"/>
</dbReference>
<dbReference type="RefSeq" id="WP_187719541.1">
    <property type="nucleotide sequence ID" value="NZ_JACTAH010000003.1"/>
</dbReference>
<organism evidence="3 4">
    <name type="scientific">Thauera sedimentorum</name>
    <dbReference type="NCBI Taxonomy" id="2767595"/>
    <lineage>
        <taxon>Bacteria</taxon>
        <taxon>Pseudomonadati</taxon>
        <taxon>Pseudomonadota</taxon>
        <taxon>Betaproteobacteria</taxon>
        <taxon>Rhodocyclales</taxon>
        <taxon>Zoogloeaceae</taxon>
        <taxon>Thauera</taxon>
    </lineage>
</organism>